<feature type="compositionally biased region" description="Basic and acidic residues" evidence="1">
    <location>
        <begin position="197"/>
        <end position="207"/>
    </location>
</feature>
<dbReference type="GeneID" id="63829526"/>
<dbReference type="EMBL" id="KV427621">
    <property type="protein sequence ID" value="KZT06976.1"/>
    <property type="molecule type" value="Genomic_DNA"/>
</dbReference>
<organism evidence="2 3">
    <name type="scientific">Laetiporus sulphureus 93-53</name>
    <dbReference type="NCBI Taxonomy" id="1314785"/>
    <lineage>
        <taxon>Eukaryota</taxon>
        <taxon>Fungi</taxon>
        <taxon>Dikarya</taxon>
        <taxon>Basidiomycota</taxon>
        <taxon>Agaricomycotina</taxon>
        <taxon>Agaricomycetes</taxon>
        <taxon>Polyporales</taxon>
        <taxon>Laetiporus</taxon>
    </lineage>
</organism>
<keyword evidence="3" id="KW-1185">Reference proteome</keyword>
<dbReference type="RefSeq" id="XP_040764716.1">
    <property type="nucleotide sequence ID" value="XM_040912498.1"/>
</dbReference>
<dbReference type="Proteomes" id="UP000076871">
    <property type="component" value="Unassembled WGS sequence"/>
</dbReference>
<accession>A0A165EFX7</accession>
<protein>
    <submittedName>
        <fullName evidence="2">Uncharacterized protein</fullName>
    </submittedName>
</protein>
<evidence type="ECO:0000256" key="1">
    <source>
        <dbReference type="SAM" id="MobiDB-lite"/>
    </source>
</evidence>
<feature type="region of interest" description="Disordered" evidence="1">
    <location>
        <begin position="1"/>
        <end position="56"/>
    </location>
</feature>
<dbReference type="InParanoid" id="A0A165EFX7"/>
<evidence type="ECO:0000313" key="2">
    <source>
        <dbReference type="EMBL" id="KZT06976.1"/>
    </source>
</evidence>
<gene>
    <name evidence="2" type="ORF">LAESUDRAFT_758791</name>
</gene>
<name>A0A165EFX7_9APHY</name>
<dbReference type="AlphaFoldDB" id="A0A165EFX7"/>
<feature type="region of interest" description="Disordered" evidence="1">
    <location>
        <begin position="183"/>
        <end position="225"/>
    </location>
</feature>
<evidence type="ECO:0000313" key="3">
    <source>
        <dbReference type="Proteomes" id="UP000076871"/>
    </source>
</evidence>
<reference evidence="2 3" key="1">
    <citation type="journal article" date="2016" name="Mol. Biol. Evol.">
        <title>Comparative Genomics of Early-Diverging Mushroom-Forming Fungi Provides Insights into the Origins of Lignocellulose Decay Capabilities.</title>
        <authorList>
            <person name="Nagy L.G."/>
            <person name="Riley R."/>
            <person name="Tritt A."/>
            <person name="Adam C."/>
            <person name="Daum C."/>
            <person name="Floudas D."/>
            <person name="Sun H."/>
            <person name="Yadav J.S."/>
            <person name="Pangilinan J."/>
            <person name="Larsson K.H."/>
            <person name="Matsuura K."/>
            <person name="Barry K."/>
            <person name="Labutti K."/>
            <person name="Kuo R."/>
            <person name="Ohm R.A."/>
            <person name="Bhattacharya S.S."/>
            <person name="Shirouzu T."/>
            <person name="Yoshinaga Y."/>
            <person name="Martin F.M."/>
            <person name="Grigoriev I.V."/>
            <person name="Hibbett D.S."/>
        </authorList>
    </citation>
    <scope>NUCLEOTIDE SEQUENCE [LARGE SCALE GENOMIC DNA]</scope>
    <source>
        <strain evidence="2 3">93-53</strain>
    </source>
</reference>
<proteinExistence type="predicted"/>
<feature type="region of interest" description="Disordered" evidence="1">
    <location>
        <begin position="93"/>
        <end position="162"/>
    </location>
</feature>
<feature type="compositionally biased region" description="Acidic residues" evidence="1">
    <location>
        <begin position="145"/>
        <end position="155"/>
    </location>
</feature>
<sequence>MGSQHLKPCLQPKGTISPALPSSESDDFHGHQGKYSSKHVRFSEDQKDDKASHLKRSYTVDGKCVPLWLNRSLKHIPEDRRVLQSRLDMDVFKPLPPIPGPNEPRHGSVTTINGDSMVGVTMTSDSLDMRVPRKSRDKPPSTAEELQEEEDDTADESTPTSTFSPFVLCASLTERVDDEECDITPTSSALSSYASLTKRDEEEKCNSDEDSDTPTSSPISPANVADRCGDHSTSYSFASFASRSSTVPCHPRMVFRGSRVLLAGSDAATEIGELRKPLEVARHTRRPCTISQCSDMPQSPRL</sequence>
<feature type="compositionally biased region" description="Low complexity" evidence="1">
    <location>
        <begin position="186"/>
        <end position="196"/>
    </location>
</feature>
<feature type="compositionally biased region" description="Basic and acidic residues" evidence="1">
    <location>
        <begin position="41"/>
        <end position="52"/>
    </location>
</feature>